<evidence type="ECO:0000256" key="8">
    <source>
        <dbReference type="ARBA" id="ARBA00023141"/>
    </source>
</evidence>
<dbReference type="PRINTS" id="PR00095">
    <property type="entry name" value="ANTSNTHASEI"/>
</dbReference>
<comment type="subunit">
    <text evidence="3 12">Heterotetramer consisting of two non-identical subunits: a beta subunit (TrpG) and a large alpha subunit (TrpE).</text>
</comment>
<feature type="domain" description="Anthranilate synthase component I N-terminal" evidence="14">
    <location>
        <begin position="36"/>
        <end position="176"/>
    </location>
</feature>
<evidence type="ECO:0000256" key="3">
    <source>
        <dbReference type="ARBA" id="ARBA00011575"/>
    </source>
</evidence>
<dbReference type="Gene3D" id="3.60.120.10">
    <property type="entry name" value="Anthranilate synthase"/>
    <property type="match status" value="1"/>
</dbReference>
<evidence type="ECO:0000256" key="9">
    <source>
        <dbReference type="ARBA" id="ARBA00023239"/>
    </source>
</evidence>
<dbReference type="EC" id="4.1.3.27" evidence="4 12"/>
<dbReference type="UniPathway" id="UPA00035">
    <property type="reaction ID" value="UER00040"/>
</dbReference>
<dbReference type="Proteomes" id="UP000189933">
    <property type="component" value="Unassembled WGS sequence"/>
</dbReference>
<dbReference type="InterPro" id="IPR015890">
    <property type="entry name" value="Chorismate_C"/>
</dbReference>
<evidence type="ECO:0000313" key="15">
    <source>
        <dbReference type="EMBL" id="SKA25673.1"/>
    </source>
</evidence>
<evidence type="ECO:0000256" key="5">
    <source>
        <dbReference type="ARBA" id="ARBA00020653"/>
    </source>
</evidence>
<comment type="catalytic activity">
    <reaction evidence="11 12">
        <text>chorismate + L-glutamine = anthranilate + pyruvate + L-glutamate + H(+)</text>
        <dbReference type="Rhea" id="RHEA:21732"/>
        <dbReference type="ChEBI" id="CHEBI:15361"/>
        <dbReference type="ChEBI" id="CHEBI:15378"/>
        <dbReference type="ChEBI" id="CHEBI:16567"/>
        <dbReference type="ChEBI" id="CHEBI:29748"/>
        <dbReference type="ChEBI" id="CHEBI:29985"/>
        <dbReference type="ChEBI" id="CHEBI:58359"/>
        <dbReference type="EC" id="4.1.3.27"/>
    </reaction>
</comment>
<evidence type="ECO:0000256" key="4">
    <source>
        <dbReference type="ARBA" id="ARBA00012266"/>
    </source>
</evidence>
<keyword evidence="7 12" id="KW-0822">Tryptophan biosynthesis</keyword>
<dbReference type="SUPFAM" id="SSF56322">
    <property type="entry name" value="ADC synthase"/>
    <property type="match status" value="1"/>
</dbReference>
<keyword evidence="6 12" id="KW-0028">Amino-acid biosynthesis</keyword>
<evidence type="ECO:0000256" key="1">
    <source>
        <dbReference type="ARBA" id="ARBA00004873"/>
    </source>
</evidence>
<keyword evidence="8 12" id="KW-0057">Aromatic amino acid biosynthesis</keyword>
<dbReference type="PANTHER" id="PTHR11236">
    <property type="entry name" value="AMINOBENZOATE/ANTHRANILATE SYNTHASE"/>
    <property type="match status" value="1"/>
</dbReference>
<keyword evidence="12" id="KW-0479">Metal-binding</keyword>
<keyword evidence="12" id="KW-0460">Magnesium</keyword>
<evidence type="ECO:0000256" key="10">
    <source>
        <dbReference type="ARBA" id="ARBA00025634"/>
    </source>
</evidence>
<keyword evidence="9 12" id="KW-0456">Lyase</keyword>
<accession>A0A1T4SBS1</accession>
<dbReference type="EMBL" id="FUXM01000050">
    <property type="protein sequence ID" value="SKA25673.1"/>
    <property type="molecule type" value="Genomic_DNA"/>
</dbReference>
<dbReference type="InterPro" id="IPR019999">
    <property type="entry name" value="Anth_synth_I-like"/>
</dbReference>
<sequence>MEGLIALFFPTRDEFKKLQEKGYRIPVGIKVPLHGLSPLQALDKLNLEGKPAVLLESGKGTEKYARYSFLGWQPWLVYRAQGERITVYDGNGQIIREYQGHPYEELRQLLKLYPAKRYPGLPKFCGGAMGFISYDMGRYFERMPELTIDDLGMPEAYFMLVDRLLVFDHWQQTLTVIVNVLEQDYHWALAEIEAILRDLENNPARPAVVLPENKELKRSFVPEANMTQAEFEAMVVKCKEYIKAGDIFQANLSIRLGREIHTHPLNLYRIVREVNPSPYMAYLEFGDWQIVSSSPELLVRINEEGYAETRPIAGTRRRGANREEDLALARELISNEKERAEHIMLVDLERNDLGRVCQYGTVEVNELMVIEEYSHVMHIVSNVRGRLAPGKDGFDLLRAAFPGGTITGAPKIRSMEIIEELEPTRRGIYTGSIGYFGYAGEMEMNIVIRTLVIKDGKKAYVQAGAGIVADSIPEREYFESLKKAEALLKTLELAEELFAREVSSSFRKLDYN</sequence>
<dbReference type="Pfam" id="PF04715">
    <property type="entry name" value="Anth_synt_I_N"/>
    <property type="match status" value="1"/>
</dbReference>
<dbReference type="InterPro" id="IPR006805">
    <property type="entry name" value="Anth_synth_I_N"/>
</dbReference>
<evidence type="ECO:0000313" key="16">
    <source>
        <dbReference type="Proteomes" id="UP000189933"/>
    </source>
</evidence>
<comment type="pathway">
    <text evidence="1 12">Amino-acid biosynthesis; L-tryptophan biosynthesis; L-tryptophan from chorismate: step 1/5.</text>
</comment>
<evidence type="ECO:0000256" key="6">
    <source>
        <dbReference type="ARBA" id="ARBA00022605"/>
    </source>
</evidence>
<dbReference type="GO" id="GO:0004049">
    <property type="term" value="F:anthranilate synthase activity"/>
    <property type="evidence" value="ECO:0007669"/>
    <property type="project" value="UniProtKB-EC"/>
</dbReference>
<evidence type="ECO:0000259" key="14">
    <source>
        <dbReference type="Pfam" id="PF04715"/>
    </source>
</evidence>
<keyword evidence="16" id="KW-1185">Reference proteome</keyword>
<organism evidence="15 16">
    <name type="scientific">Carboxydocella sporoproducens DSM 16521</name>
    <dbReference type="NCBI Taxonomy" id="1121270"/>
    <lineage>
        <taxon>Bacteria</taxon>
        <taxon>Bacillati</taxon>
        <taxon>Bacillota</taxon>
        <taxon>Clostridia</taxon>
        <taxon>Eubacteriales</taxon>
        <taxon>Clostridiales Family XVI. Incertae Sedis</taxon>
        <taxon>Carboxydocella</taxon>
    </lineage>
</organism>
<dbReference type="Pfam" id="PF00425">
    <property type="entry name" value="Chorismate_bind"/>
    <property type="match status" value="1"/>
</dbReference>
<comment type="function">
    <text evidence="10 12">Part of a heterotetrameric complex that catalyzes the two-step biosynthesis of anthranilate, an intermediate in the biosynthesis of L-tryptophan. In the first step, the glutamine-binding beta subunit (TrpG) of anthranilate synthase (AS) provides the glutamine amidotransferase activity which generates ammonia as a substrate that, along with chorismate, is used in the second step, catalyzed by the large alpha subunit of AS (TrpE) to produce anthranilate. In the absence of TrpG, TrpE can synthesize anthranilate directly from chorismate and high concentrations of ammonia.</text>
</comment>
<dbReference type="InterPro" id="IPR005256">
    <property type="entry name" value="Anth_synth_I_PabB"/>
</dbReference>
<dbReference type="NCBIfam" id="TIGR00564">
    <property type="entry name" value="trpE_most"/>
    <property type="match status" value="1"/>
</dbReference>
<comment type="cofactor">
    <cofactor evidence="12">
        <name>Mg(2+)</name>
        <dbReference type="ChEBI" id="CHEBI:18420"/>
    </cofactor>
</comment>
<evidence type="ECO:0000256" key="11">
    <source>
        <dbReference type="ARBA" id="ARBA00047683"/>
    </source>
</evidence>
<gene>
    <name evidence="12" type="primary">trpE</name>
    <name evidence="15" type="ORF">SAMN02745885_02582</name>
</gene>
<dbReference type="AlphaFoldDB" id="A0A1T4SBS1"/>
<evidence type="ECO:0000259" key="13">
    <source>
        <dbReference type="Pfam" id="PF00425"/>
    </source>
</evidence>
<dbReference type="PANTHER" id="PTHR11236:SF41">
    <property type="entry name" value="AMINODEOXYCHORISMATE SYNTHASE COMPONENT 1"/>
    <property type="match status" value="1"/>
</dbReference>
<evidence type="ECO:0000256" key="7">
    <source>
        <dbReference type="ARBA" id="ARBA00022822"/>
    </source>
</evidence>
<dbReference type="GO" id="GO:0000162">
    <property type="term" value="P:L-tryptophan biosynthetic process"/>
    <property type="evidence" value="ECO:0007669"/>
    <property type="project" value="UniProtKB-UniPathway"/>
</dbReference>
<comment type="similarity">
    <text evidence="2 12">Belongs to the anthranilate synthase component I family.</text>
</comment>
<feature type="domain" description="Chorismate-utilising enzyme C-terminal" evidence="13">
    <location>
        <begin position="228"/>
        <end position="483"/>
    </location>
</feature>
<reference evidence="16" key="1">
    <citation type="submission" date="2017-02" db="EMBL/GenBank/DDBJ databases">
        <authorList>
            <person name="Varghese N."/>
            <person name="Submissions S."/>
        </authorList>
    </citation>
    <scope>NUCLEOTIDE SEQUENCE [LARGE SCALE GENOMIC DNA]</scope>
    <source>
        <strain evidence="16">DSM 16521</strain>
    </source>
</reference>
<name>A0A1T4SBS1_9FIRM</name>
<dbReference type="InterPro" id="IPR005801">
    <property type="entry name" value="ADC_synthase"/>
</dbReference>
<dbReference type="GO" id="GO:0046872">
    <property type="term" value="F:metal ion binding"/>
    <property type="evidence" value="ECO:0007669"/>
    <property type="project" value="UniProtKB-KW"/>
</dbReference>
<dbReference type="RefSeq" id="WP_242952077.1">
    <property type="nucleotide sequence ID" value="NZ_FUXM01000050.1"/>
</dbReference>
<evidence type="ECO:0000256" key="12">
    <source>
        <dbReference type="RuleBase" id="RU364045"/>
    </source>
</evidence>
<evidence type="ECO:0000256" key="2">
    <source>
        <dbReference type="ARBA" id="ARBA00009562"/>
    </source>
</evidence>
<proteinExistence type="inferred from homology"/>
<protein>
    <recommendedName>
        <fullName evidence="5 12">Anthranilate synthase component 1</fullName>
        <ecNumber evidence="4 12">4.1.3.27</ecNumber>
    </recommendedName>
</protein>